<keyword evidence="1" id="KW-0472">Membrane</keyword>
<gene>
    <name evidence="2" type="ORF">LE190_06500</name>
</gene>
<dbReference type="EMBL" id="JAHYBX010000001">
    <property type="protein sequence ID" value="MCA1855576.1"/>
    <property type="molecule type" value="Genomic_DNA"/>
</dbReference>
<reference evidence="2 3" key="1">
    <citation type="submission" date="2021-07" db="EMBL/GenBank/DDBJ databases">
        <title>Characterization of Violacein-producing bacteria and related species.</title>
        <authorList>
            <person name="Wilson H.S."/>
            <person name="De Leon M.E."/>
        </authorList>
    </citation>
    <scope>NUCLEOTIDE SEQUENCE [LARGE SCALE GENOMIC DNA]</scope>
    <source>
        <strain evidence="2 3">HSC-2F05</strain>
    </source>
</reference>
<keyword evidence="3" id="KW-1185">Reference proteome</keyword>
<proteinExistence type="predicted"/>
<dbReference type="RefSeq" id="WP_225237913.1">
    <property type="nucleotide sequence ID" value="NZ_JAHYBX010000001.1"/>
</dbReference>
<keyword evidence="1" id="KW-0812">Transmembrane</keyword>
<organism evidence="2 3">
    <name type="scientific">Massilia hydrophila</name>
    <dbReference type="NCBI Taxonomy" id="3044279"/>
    <lineage>
        <taxon>Bacteria</taxon>
        <taxon>Pseudomonadati</taxon>
        <taxon>Pseudomonadota</taxon>
        <taxon>Betaproteobacteria</taxon>
        <taxon>Burkholderiales</taxon>
        <taxon>Oxalobacteraceae</taxon>
        <taxon>Telluria group</taxon>
        <taxon>Massilia</taxon>
    </lineage>
</organism>
<comment type="caution">
    <text evidence="2">The sequence shown here is derived from an EMBL/GenBank/DDBJ whole genome shotgun (WGS) entry which is preliminary data.</text>
</comment>
<evidence type="ECO:0000256" key="1">
    <source>
        <dbReference type="SAM" id="Phobius"/>
    </source>
</evidence>
<accession>A0ABS7Y9G8</accession>
<dbReference type="Proteomes" id="UP001198602">
    <property type="component" value="Unassembled WGS sequence"/>
</dbReference>
<protein>
    <submittedName>
        <fullName evidence="2">Uncharacterized protein</fullName>
    </submittedName>
</protein>
<evidence type="ECO:0000313" key="3">
    <source>
        <dbReference type="Proteomes" id="UP001198602"/>
    </source>
</evidence>
<sequence length="61" mass="6997">MNQAKWIAIVVCVLLTIGAYIGSTGLFYAEFRPIRNYDLVAFATSWAGLIYYLVRDRKARH</sequence>
<evidence type="ECO:0000313" key="2">
    <source>
        <dbReference type="EMBL" id="MCA1855576.1"/>
    </source>
</evidence>
<feature type="transmembrane region" description="Helical" evidence="1">
    <location>
        <begin position="7"/>
        <end position="28"/>
    </location>
</feature>
<keyword evidence="1" id="KW-1133">Transmembrane helix</keyword>
<name>A0ABS7Y9G8_9BURK</name>
<feature type="transmembrane region" description="Helical" evidence="1">
    <location>
        <begin position="34"/>
        <end position="54"/>
    </location>
</feature>